<gene>
    <name evidence="7" type="ORF">KQI86_08205</name>
</gene>
<dbReference type="SMART" id="SM00388">
    <property type="entry name" value="HisKA"/>
    <property type="match status" value="1"/>
</dbReference>
<dbReference type="GO" id="GO:0016301">
    <property type="term" value="F:kinase activity"/>
    <property type="evidence" value="ECO:0007669"/>
    <property type="project" value="UniProtKB-KW"/>
</dbReference>
<protein>
    <recommendedName>
        <fullName evidence="2">histidine kinase</fullName>
        <ecNumber evidence="2">2.7.13.3</ecNumber>
    </recommendedName>
</protein>
<accession>A0ABS6EGG2</accession>
<evidence type="ECO:0000256" key="2">
    <source>
        <dbReference type="ARBA" id="ARBA00012438"/>
    </source>
</evidence>
<comment type="caution">
    <text evidence="7">The sequence shown here is derived from an EMBL/GenBank/DDBJ whole genome shotgun (WGS) entry which is preliminary data.</text>
</comment>
<keyword evidence="3" id="KW-0808">Transferase</keyword>
<dbReference type="Pfam" id="PF00512">
    <property type="entry name" value="HisKA"/>
    <property type="match status" value="1"/>
</dbReference>
<name>A0ABS6EGG2_9CLOT</name>
<evidence type="ECO:0000256" key="3">
    <source>
        <dbReference type="ARBA" id="ARBA00022679"/>
    </source>
</evidence>
<evidence type="ECO:0000256" key="4">
    <source>
        <dbReference type="ARBA" id="ARBA00022777"/>
    </source>
</evidence>
<dbReference type="Proteomes" id="UP000726170">
    <property type="component" value="Unassembled WGS sequence"/>
</dbReference>
<evidence type="ECO:0000313" key="7">
    <source>
        <dbReference type="EMBL" id="MBU5484308.1"/>
    </source>
</evidence>
<evidence type="ECO:0000313" key="8">
    <source>
        <dbReference type="Proteomes" id="UP000726170"/>
    </source>
</evidence>
<dbReference type="InterPro" id="IPR005467">
    <property type="entry name" value="His_kinase_dom"/>
</dbReference>
<dbReference type="SMART" id="SM00387">
    <property type="entry name" value="HATPase_c"/>
    <property type="match status" value="1"/>
</dbReference>
<reference evidence="7 8" key="1">
    <citation type="submission" date="2021-06" db="EMBL/GenBank/DDBJ databases">
        <authorList>
            <person name="Sun Q."/>
            <person name="Li D."/>
        </authorList>
    </citation>
    <scope>NUCLEOTIDE SEQUENCE [LARGE SCALE GENOMIC DNA]</scope>
    <source>
        <strain evidence="7 8">MSJ-11</strain>
    </source>
</reference>
<dbReference type="EC" id="2.7.13.3" evidence="2"/>
<organism evidence="7 8">
    <name type="scientific">Clostridium mobile</name>
    <dbReference type="NCBI Taxonomy" id="2841512"/>
    <lineage>
        <taxon>Bacteria</taxon>
        <taxon>Bacillati</taxon>
        <taxon>Bacillota</taxon>
        <taxon>Clostridia</taxon>
        <taxon>Eubacteriales</taxon>
        <taxon>Clostridiaceae</taxon>
        <taxon>Clostridium</taxon>
    </lineage>
</organism>
<dbReference type="InterPro" id="IPR003661">
    <property type="entry name" value="HisK_dim/P_dom"/>
</dbReference>
<keyword evidence="4 7" id="KW-0418">Kinase</keyword>
<dbReference type="RefSeq" id="WP_216438789.1">
    <property type="nucleotide sequence ID" value="NZ_JAHLQF010000002.1"/>
</dbReference>
<evidence type="ECO:0000256" key="5">
    <source>
        <dbReference type="ARBA" id="ARBA00023012"/>
    </source>
</evidence>
<dbReference type="PANTHER" id="PTHR43711:SF1">
    <property type="entry name" value="HISTIDINE KINASE 1"/>
    <property type="match status" value="1"/>
</dbReference>
<dbReference type="PANTHER" id="PTHR43711">
    <property type="entry name" value="TWO-COMPONENT HISTIDINE KINASE"/>
    <property type="match status" value="1"/>
</dbReference>
<dbReference type="EMBL" id="JAHLQF010000002">
    <property type="protein sequence ID" value="MBU5484308.1"/>
    <property type="molecule type" value="Genomic_DNA"/>
</dbReference>
<keyword evidence="5" id="KW-0902">Two-component regulatory system</keyword>
<sequence>MKYIIIIILFSLCIYEHIRKSRLKKEILNINRKLEAIIREENYKTLLLNCNNEETQGLILTINKLISEKRLEKSIREERDEKIKEMLANVSHDLKTPLTVILGYGEMINQDKDLTEGEKKELLEGLMGKTEEVVTLINKFFTLAKLESGDKSLEMEKVNLSEIIRESIIDFYEVLEKENFQVDINLPDEDIWVNGNKDALLRIFNNLISNVMRYGKCGKYLGINMEISSNLVKVEVIDKGQGVEEKEKEKIFERSYTGAASRNSEISGNGLGLTIVKSLVNSLGGDIQIHSIPYKETVFSFTLEKA</sequence>
<evidence type="ECO:0000256" key="1">
    <source>
        <dbReference type="ARBA" id="ARBA00000085"/>
    </source>
</evidence>
<proteinExistence type="predicted"/>
<dbReference type="CDD" id="cd00082">
    <property type="entry name" value="HisKA"/>
    <property type="match status" value="1"/>
</dbReference>
<dbReference type="InterPro" id="IPR050736">
    <property type="entry name" value="Sensor_HK_Regulatory"/>
</dbReference>
<dbReference type="Pfam" id="PF02518">
    <property type="entry name" value="HATPase_c"/>
    <property type="match status" value="1"/>
</dbReference>
<evidence type="ECO:0000259" key="6">
    <source>
        <dbReference type="PROSITE" id="PS50109"/>
    </source>
</evidence>
<dbReference type="PROSITE" id="PS50109">
    <property type="entry name" value="HIS_KIN"/>
    <property type="match status" value="1"/>
</dbReference>
<keyword evidence="8" id="KW-1185">Reference proteome</keyword>
<feature type="domain" description="Histidine kinase" evidence="6">
    <location>
        <begin position="89"/>
        <end position="306"/>
    </location>
</feature>
<dbReference type="InterPro" id="IPR003594">
    <property type="entry name" value="HATPase_dom"/>
</dbReference>
<comment type="catalytic activity">
    <reaction evidence="1">
        <text>ATP + protein L-histidine = ADP + protein N-phospho-L-histidine.</text>
        <dbReference type="EC" id="2.7.13.3"/>
    </reaction>
</comment>